<dbReference type="CDD" id="cd12105">
    <property type="entry name" value="HmuY"/>
    <property type="match status" value="1"/>
</dbReference>
<organism evidence="2 3">
    <name type="scientific">Microvenator marinus</name>
    <dbReference type="NCBI Taxonomy" id="2600177"/>
    <lineage>
        <taxon>Bacteria</taxon>
        <taxon>Deltaproteobacteria</taxon>
        <taxon>Bradymonadales</taxon>
        <taxon>Microvenatoraceae</taxon>
        <taxon>Microvenator</taxon>
    </lineage>
</organism>
<sequence length="172" mass="19489">MVRILIILVAAFSVACAPELETEGGTSAAVELQSGEAIVDATSEDDWVGFDLDSGEQSEDGWDIGFQRFRVRLNPDTSVEAGIYPGEDFDPEFFMWLVDDYSDPEDPFYVFQDENEGWFDYNLMGHIVTPKERDYVVNSDEGRVFKIRILSYYDEAGTSAIIQFSFEEIETT</sequence>
<keyword evidence="3" id="KW-1185">Reference proteome</keyword>
<dbReference type="EMBL" id="CP042467">
    <property type="protein sequence ID" value="QED27678.1"/>
    <property type="molecule type" value="Genomic_DNA"/>
</dbReference>
<dbReference type="PROSITE" id="PS51257">
    <property type="entry name" value="PROKAR_LIPOPROTEIN"/>
    <property type="match status" value="1"/>
</dbReference>
<evidence type="ECO:0000313" key="2">
    <source>
        <dbReference type="EMBL" id="QED27678.1"/>
    </source>
</evidence>
<dbReference type="AlphaFoldDB" id="A0A5B8XS19"/>
<evidence type="ECO:0008006" key="4">
    <source>
        <dbReference type="Google" id="ProtNLM"/>
    </source>
</evidence>
<dbReference type="Proteomes" id="UP000321595">
    <property type="component" value="Chromosome"/>
</dbReference>
<accession>A0A5B8XS19</accession>
<protein>
    <recommendedName>
        <fullName evidence="4">Lipoprotein</fullName>
    </recommendedName>
</protein>
<dbReference type="OrthoDB" id="5510929at2"/>
<reference evidence="2 3" key="1">
    <citation type="submission" date="2019-08" db="EMBL/GenBank/DDBJ databases">
        <authorList>
            <person name="Liang Q."/>
        </authorList>
    </citation>
    <scope>NUCLEOTIDE SEQUENCE [LARGE SCALE GENOMIC DNA]</scope>
    <source>
        <strain evidence="2 3">V1718</strain>
    </source>
</reference>
<dbReference type="KEGG" id="bbae:FRD01_10625"/>
<dbReference type="InterPro" id="IPR025921">
    <property type="entry name" value="HmuY"/>
</dbReference>
<name>A0A5B8XS19_9DELT</name>
<evidence type="ECO:0000256" key="1">
    <source>
        <dbReference type="SAM" id="SignalP"/>
    </source>
</evidence>
<feature type="signal peptide" evidence="1">
    <location>
        <begin position="1"/>
        <end position="17"/>
    </location>
</feature>
<proteinExistence type="predicted"/>
<feature type="chain" id="PRO_5023048393" description="Lipoprotein" evidence="1">
    <location>
        <begin position="18"/>
        <end position="172"/>
    </location>
</feature>
<gene>
    <name evidence="2" type="ORF">FRD01_10625</name>
</gene>
<dbReference type="RefSeq" id="WP_146959426.1">
    <property type="nucleotide sequence ID" value="NZ_CP042467.1"/>
</dbReference>
<keyword evidence="1" id="KW-0732">Signal</keyword>
<evidence type="ECO:0000313" key="3">
    <source>
        <dbReference type="Proteomes" id="UP000321595"/>
    </source>
</evidence>